<dbReference type="SUPFAM" id="SSF48295">
    <property type="entry name" value="TrpR-like"/>
    <property type="match status" value="1"/>
</dbReference>
<reference evidence="2" key="1">
    <citation type="journal article" date="2020" name="mSystems">
        <title>Genome- and Community-Level Interaction Insights into Carbon Utilization and Element Cycling Functions of Hydrothermarchaeota in Hydrothermal Sediment.</title>
        <authorList>
            <person name="Zhou Z."/>
            <person name="Liu Y."/>
            <person name="Xu W."/>
            <person name="Pan J."/>
            <person name="Luo Z.H."/>
            <person name="Li M."/>
        </authorList>
    </citation>
    <scope>NUCLEOTIDE SEQUENCE [LARGE SCALE GENOMIC DNA]</scope>
    <source>
        <strain evidence="2">SpSt-902</strain>
    </source>
</reference>
<name>A0A7C3R4F9_9BACT</name>
<dbReference type="InterPro" id="IPR010921">
    <property type="entry name" value="Trp_repressor/repl_initiator"/>
</dbReference>
<evidence type="ECO:0000256" key="1">
    <source>
        <dbReference type="SAM" id="MobiDB-lite"/>
    </source>
</evidence>
<comment type="caution">
    <text evidence="2">The sequence shown here is derived from an EMBL/GenBank/DDBJ whole genome shotgun (WGS) entry which is preliminary data.</text>
</comment>
<dbReference type="GO" id="GO:0006313">
    <property type="term" value="P:DNA transposition"/>
    <property type="evidence" value="ECO:0007669"/>
    <property type="project" value="InterPro"/>
</dbReference>
<dbReference type="GO" id="GO:0043565">
    <property type="term" value="F:sequence-specific DNA binding"/>
    <property type="evidence" value="ECO:0007669"/>
    <property type="project" value="InterPro"/>
</dbReference>
<dbReference type="AlphaFoldDB" id="A0A7C3R4F9"/>
<dbReference type="GO" id="GO:0004803">
    <property type="term" value="F:transposase activity"/>
    <property type="evidence" value="ECO:0007669"/>
    <property type="project" value="InterPro"/>
</dbReference>
<proteinExistence type="predicted"/>
<evidence type="ECO:0008006" key="3">
    <source>
        <dbReference type="Google" id="ProtNLM"/>
    </source>
</evidence>
<organism evidence="2">
    <name type="scientific">Leptospirillum ferriphilum</name>
    <dbReference type="NCBI Taxonomy" id="178606"/>
    <lineage>
        <taxon>Bacteria</taxon>
        <taxon>Pseudomonadati</taxon>
        <taxon>Nitrospirota</taxon>
        <taxon>Nitrospiria</taxon>
        <taxon>Nitrospirales</taxon>
        <taxon>Nitrospiraceae</taxon>
        <taxon>Leptospirillum</taxon>
    </lineage>
</organism>
<dbReference type="Pfam" id="PF01527">
    <property type="entry name" value="HTH_Tnp_1"/>
    <property type="match status" value="1"/>
</dbReference>
<protein>
    <recommendedName>
        <fullName evidence="3">Transposase</fullName>
    </recommendedName>
</protein>
<dbReference type="EMBL" id="DTMM01000199">
    <property type="protein sequence ID" value="HFT94113.1"/>
    <property type="molecule type" value="Genomic_DNA"/>
</dbReference>
<feature type="region of interest" description="Disordered" evidence="1">
    <location>
        <begin position="167"/>
        <end position="199"/>
    </location>
</feature>
<accession>A0A7C3R4F9</accession>
<dbReference type="InterPro" id="IPR002514">
    <property type="entry name" value="Transposase_8"/>
</dbReference>
<gene>
    <name evidence="2" type="ORF">ENX03_09330</name>
</gene>
<sequence>MESEKAEETGKKKRWTVEEKARIVRRYLKEHVGLADLAEETGSSPGLILQWAKQALEGLEQTFSKETHRQRKVLPREILEKEDRIRKLESVVSELSTENLTLKKAWGPLTGTHVAPETTEEVLKTVLFLRKTAGFPVKKSLEVLGLPSRTYHRWVVTQGRERVRKAFSPRDTGFSRRSGRRSWPSRENIPPSGPSACLS</sequence>
<evidence type="ECO:0000313" key="2">
    <source>
        <dbReference type="EMBL" id="HFT94113.1"/>
    </source>
</evidence>